<keyword evidence="4 6" id="KW-0238">DNA-binding</keyword>
<dbReference type="InterPro" id="IPR011010">
    <property type="entry name" value="DNA_brk_join_enz"/>
</dbReference>
<keyword evidence="5" id="KW-0233">DNA recombination</keyword>
<evidence type="ECO:0000256" key="3">
    <source>
        <dbReference type="ARBA" id="ARBA00022908"/>
    </source>
</evidence>
<evidence type="ECO:0000313" key="10">
    <source>
        <dbReference type="Proteomes" id="UP000886723"/>
    </source>
</evidence>
<comment type="caution">
    <text evidence="9">The sequence shown here is derived from an EMBL/GenBank/DDBJ whole genome shotgun (WGS) entry which is preliminary data.</text>
</comment>
<evidence type="ECO:0000256" key="1">
    <source>
        <dbReference type="ARBA" id="ARBA00003283"/>
    </source>
</evidence>
<proteinExistence type="inferred from homology"/>
<dbReference type="InterPro" id="IPR050090">
    <property type="entry name" value="Tyrosine_recombinase_XerCD"/>
</dbReference>
<protein>
    <submittedName>
        <fullName evidence="9">Tyrosine-type recombinase/integrase</fullName>
    </submittedName>
</protein>
<reference evidence="9" key="2">
    <citation type="journal article" date="2021" name="PeerJ">
        <title>Extensive microbial diversity within the chicken gut microbiome revealed by metagenomics and culture.</title>
        <authorList>
            <person name="Gilroy R."/>
            <person name="Ravi A."/>
            <person name="Getino M."/>
            <person name="Pursley I."/>
            <person name="Horton D.L."/>
            <person name="Alikhan N.F."/>
            <person name="Baker D."/>
            <person name="Gharbi K."/>
            <person name="Hall N."/>
            <person name="Watson M."/>
            <person name="Adriaenssens E.M."/>
            <person name="Foster-Nyarko E."/>
            <person name="Jarju S."/>
            <person name="Secka A."/>
            <person name="Antonio M."/>
            <person name="Oren A."/>
            <person name="Chaudhuri R.R."/>
            <person name="La Ragione R."/>
            <person name="Hildebrand F."/>
            <person name="Pallen M.J."/>
        </authorList>
    </citation>
    <scope>NUCLEOTIDE SEQUENCE</scope>
    <source>
        <strain evidence="9">ChiBcec2-4451</strain>
    </source>
</reference>
<dbReference type="InterPro" id="IPR002104">
    <property type="entry name" value="Integrase_catalytic"/>
</dbReference>
<accession>A0A9D1NVI0</accession>
<dbReference type="InterPro" id="IPR010998">
    <property type="entry name" value="Integrase_recombinase_N"/>
</dbReference>
<dbReference type="PANTHER" id="PTHR30349">
    <property type="entry name" value="PHAGE INTEGRASE-RELATED"/>
    <property type="match status" value="1"/>
</dbReference>
<dbReference type="Gene3D" id="1.10.150.130">
    <property type="match status" value="1"/>
</dbReference>
<feature type="domain" description="Tyr recombinase" evidence="7">
    <location>
        <begin position="102"/>
        <end position="274"/>
    </location>
</feature>
<gene>
    <name evidence="9" type="ORF">IAA63_07710</name>
</gene>
<dbReference type="GO" id="GO:0006310">
    <property type="term" value="P:DNA recombination"/>
    <property type="evidence" value="ECO:0007669"/>
    <property type="project" value="UniProtKB-KW"/>
</dbReference>
<dbReference type="AlphaFoldDB" id="A0A9D1NVI0"/>
<evidence type="ECO:0000256" key="5">
    <source>
        <dbReference type="ARBA" id="ARBA00023172"/>
    </source>
</evidence>
<name>A0A9D1NVI0_9FIRM</name>
<evidence type="ECO:0000256" key="2">
    <source>
        <dbReference type="ARBA" id="ARBA00008857"/>
    </source>
</evidence>
<evidence type="ECO:0000313" key="9">
    <source>
        <dbReference type="EMBL" id="HIV13008.1"/>
    </source>
</evidence>
<evidence type="ECO:0000259" key="7">
    <source>
        <dbReference type="PROSITE" id="PS51898"/>
    </source>
</evidence>
<dbReference type="InterPro" id="IPR044068">
    <property type="entry name" value="CB"/>
</dbReference>
<dbReference type="GO" id="GO:0015074">
    <property type="term" value="P:DNA integration"/>
    <property type="evidence" value="ECO:0007669"/>
    <property type="project" value="UniProtKB-KW"/>
</dbReference>
<dbReference type="Proteomes" id="UP000886723">
    <property type="component" value="Unassembled WGS sequence"/>
</dbReference>
<evidence type="ECO:0000259" key="8">
    <source>
        <dbReference type="PROSITE" id="PS51900"/>
    </source>
</evidence>
<dbReference type="EMBL" id="DVON01000168">
    <property type="protein sequence ID" value="HIV13008.1"/>
    <property type="molecule type" value="Genomic_DNA"/>
</dbReference>
<reference evidence="9" key="1">
    <citation type="submission" date="2020-10" db="EMBL/GenBank/DDBJ databases">
        <authorList>
            <person name="Gilroy R."/>
        </authorList>
    </citation>
    <scope>NUCLEOTIDE SEQUENCE</scope>
    <source>
        <strain evidence="9">ChiBcec2-4451</strain>
    </source>
</reference>
<evidence type="ECO:0000256" key="4">
    <source>
        <dbReference type="ARBA" id="ARBA00023125"/>
    </source>
</evidence>
<dbReference type="PANTHER" id="PTHR30349:SF89">
    <property type="entry name" value="INTEGRASE_RECOMBINASE"/>
    <property type="match status" value="1"/>
</dbReference>
<dbReference type="Pfam" id="PF00589">
    <property type="entry name" value="Phage_integrase"/>
    <property type="match status" value="1"/>
</dbReference>
<sequence length="279" mass="31796">MELRILTQTDIGKFRNYLLEDEKSKATVEKYFRDARAFLAYAGENPVTKALVIQYKEHLIEKSYAVRSVNSMLASINSLLGFLGWEDCRVKALKMQREIYCAEEKELTREEYMRLLEAAAGRPRLHLILQAICGTGIRVSELKYFTVEAVRKGEIMVSCKGKNRTILLPGLLCRRLLAYAEKEGIASGMIFVTRRGNPVNRSNIWAQMKGLCREAGVKESKIFPHNLRKLFARTFYGIEKDIARLADILGHSSINTTRIYIVSTGTEHRKKIECLGLVV</sequence>
<organism evidence="9 10">
    <name type="scientific">Candidatus Pullilachnospira stercoravium</name>
    <dbReference type="NCBI Taxonomy" id="2840913"/>
    <lineage>
        <taxon>Bacteria</taxon>
        <taxon>Bacillati</taxon>
        <taxon>Bacillota</taxon>
        <taxon>Clostridia</taxon>
        <taxon>Lachnospirales</taxon>
        <taxon>Lachnospiraceae</taxon>
        <taxon>Lachnospiraceae incertae sedis</taxon>
        <taxon>Candidatus Pullilachnospira</taxon>
    </lineage>
</organism>
<evidence type="ECO:0000256" key="6">
    <source>
        <dbReference type="PROSITE-ProRule" id="PRU01248"/>
    </source>
</evidence>
<feature type="domain" description="Core-binding (CB)" evidence="8">
    <location>
        <begin position="5"/>
        <end position="84"/>
    </location>
</feature>
<dbReference type="SUPFAM" id="SSF56349">
    <property type="entry name" value="DNA breaking-rejoining enzymes"/>
    <property type="match status" value="1"/>
</dbReference>
<comment type="similarity">
    <text evidence="2">Belongs to the 'phage' integrase family.</text>
</comment>
<dbReference type="Pfam" id="PF02899">
    <property type="entry name" value="Phage_int_SAM_1"/>
    <property type="match status" value="1"/>
</dbReference>
<dbReference type="PROSITE" id="PS51900">
    <property type="entry name" value="CB"/>
    <property type="match status" value="1"/>
</dbReference>
<dbReference type="GO" id="GO:0003677">
    <property type="term" value="F:DNA binding"/>
    <property type="evidence" value="ECO:0007669"/>
    <property type="project" value="UniProtKB-UniRule"/>
</dbReference>
<dbReference type="InterPro" id="IPR013762">
    <property type="entry name" value="Integrase-like_cat_sf"/>
</dbReference>
<dbReference type="InterPro" id="IPR004107">
    <property type="entry name" value="Integrase_SAM-like_N"/>
</dbReference>
<dbReference type="Gene3D" id="1.10.443.10">
    <property type="entry name" value="Intergrase catalytic core"/>
    <property type="match status" value="1"/>
</dbReference>
<keyword evidence="3" id="KW-0229">DNA integration</keyword>
<comment type="function">
    <text evidence="1">Site-specific tyrosine recombinase, which acts by catalyzing the cutting and rejoining of the recombining DNA molecules.</text>
</comment>
<dbReference type="PROSITE" id="PS51898">
    <property type="entry name" value="TYR_RECOMBINASE"/>
    <property type="match status" value="1"/>
</dbReference>